<keyword evidence="2" id="KW-0812">Transmembrane</keyword>
<feature type="transmembrane region" description="Helical" evidence="2">
    <location>
        <begin position="199"/>
        <end position="232"/>
    </location>
</feature>
<comment type="caution">
    <text evidence="3">The sequence shown here is derived from an EMBL/GenBank/DDBJ whole genome shotgun (WGS) entry which is preliminary data.</text>
</comment>
<feature type="transmembrane region" description="Helical" evidence="2">
    <location>
        <begin position="166"/>
        <end position="187"/>
    </location>
</feature>
<feature type="compositionally biased region" description="Low complexity" evidence="1">
    <location>
        <begin position="63"/>
        <end position="92"/>
    </location>
</feature>
<gene>
    <name evidence="3" type="ORF">C5Y83_20965</name>
</gene>
<feature type="region of interest" description="Disordered" evidence="1">
    <location>
        <begin position="1"/>
        <end position="113"/>
    </location>
</feature>
<dbReference type="EMBL" id="PUHY01000012">
    <property type="protein sequence ID" value="PQO32672.1"/>
    <property type="molecule type" value="Genomic_DNA"/>
</dbReference>
<proteinExistence type="predicted"/>
<dbReference type="OrthoDB" id="209478at2"/>
<accession>A0A2S8FKH2</accession>
<keyword evidence="2" id="KW-0472">Membrane</keyword>
<organism evidence="3 4">
    <name type="scientific">Blastopirellula marina</name>
    <dbReference type="NCBI Taxonomy" id="124"/>
    <lineage>
        <taxon>Bacteria</taxon>
        <taxon>Pseudomonadati</taxon>
        <taxon>Planctomycetota</taxon>
        <taxon>Planctomycetia</taxon>
        <taxon>Pirellulales</taxon>
        <taxon>Pirellulaceae</taxon>
        <taxon>Blastopirellula</taxon>
    </lineage>
</organism>
<keyword evidence="2" id="KW-1133">Transmembrane helix</keyword>
<evidence type="ECO:0000256" key="1">
    <source>
        <dbReference type="SAM" id="MobiDB-lite"/>
    </source>
</evidence>
<protein>
    <submittedName>
        <fullName evidence="3">Uncharacterized protein</fullName>
    </submittedName>
</protein>
<dbReference type="AlphaFoldDB" id="A0A2S8FKH2"/>
<feature type="transmembrane region" description="Helical" evidence="2">
    <location>
        <begin position="123"/>
        <end position="146"/>
    </location>
</feature>
<dbReference type="Proteomes" id="UP000238322">
    <property type="component" value="Unassembled WGS sequence"/>
</dbReference>
<dbReference type="RefSeq" id="WP_105331684.1">
    <property type="nucleotide sequence ID" value="NZ_PUHY01000012.1"/>
</dbReference>
<reference evidence="3 4" key="1">
    <citation type="submission" date="2018-02" db="EMBL/GenBank/DDBJ databases">
        <title>Comparative genomes isolates from brazilian mangrove.</title>
        <authorList>
            <person name="Araujo J.E."/>
            <person name="Taketani R.G."/>
            <person name="Silva M.C.P."/>
            <person name="Loureco M.V."/>
            <person name="Andreote F.D."/>
        </authorList>
    </citation>
    <scope>NUCLEOTIDE SEQUENCE [LARGE SCALE GENOMIC DNA]</scope>
    <source>
        <strain evidence="3 4">Hex-1 MGV</strain>
    </source>
</reference>
<feature type="compositionally biased region" description="Polar residues" evidence="1">
    <location>
        <begin position="1"/>
        <end position="14"/>
    </location>
</feature>
<name>A0A2S8FKH2_9BACT</name>
<evidence type="ECO:0000256" key="2">
    <source>
        <dbReference type="SAM" id="Phobius"/>
    </source>
</evidence>
<evidence type="ECO:0000313" key="3">
    <source>
        <dbReference type="EMBL" id="PQO32672.1"/>
    </source>
</evidence>
<evidence type="ECO:0000313" key="4">
    <source>
        <dbReference type="Proteomes" id="UP000238322"/>
    </source>
</evidence>
<feature type="compositionally biased region" description="Pro residues" evidence="1">
    <location>
        <begin position="38"/>
        <end position="49"/>
    </location>
</feature>
<sequence length="243" mass="26058">MPISFRCSSCQSTIRVPDGTEGKKTKCPKCEAIQRIPEAPPITPPPATPPEELASKREEESESLWASLESEPTSTTASTSPNPFGDGPDPFGAPRQNPYSSPAVPGHNPGSRESARAKLMGPFIGVLISTILGVLLVAVSGAIQIANLNEVIAAQDFDTDAERTGFLFGFFGFYAVIFCVGLLTTIAMLRGFAIRSYGFVFTGFILAMTPCANFCFCFLAMPFSIWGIVVMLDDSVKSAFRLP</sequence>